<dbReference type="NCBIfam" id="TIGR00345">
    <property type="entry name" value="GET3_arsA_TRC40"/>
    <property type="match status" value="1"/>
</dbReference>
<evidence type="ECO:0000313" key="4">
    <source>
        <dbReference type="EMBL" id="MBA8825625.1"/>
    </source>
</evidence>
<protein>
    <submittedName>
        <fullName evidence="4">Arsenite-transporting ATPase</fullName>
    </submittedName>
</protein>
<dbReference type="Pfam" id="PF02374">
    <property type="entry name" value="ArsA_ATPase"/>
    <property type="match status" value="1"/>
</dbReference>
<dbReference type="Proteomes" id="UP000569329">
    <property type="component" value="Unassembled WGS sequence"/>
</dbReference>
<dbReference type="Gene3D" id="3.40.50.300">
    <property type="entry name" value="P-loop containing nucleotide triphosphate hydrolases"/>
    <property type="match status" value="1"/>
</dbReference>
<proteinExistence type="inferred from homology"/>
<feature type="domain" description="ArsA HSP20-like" evidence="3">
    <location>
        <begin position="338"/>
        <end position="400"/>
    </location>
</feature>
<evidence type="ECO:0000313" key="5">
    <source>
        <dbReference type="Proteomes" id="UP000569329"/>
    </source>
</evidence>
<keyword evidence="5" id="KW-1185">Reference proteome</keyword>
<dbReference type="InterPro" id="IPR008978">
    <property type="entry name" value="HSP20-like_chaperone"/>
</dbReference>
<evidence type="ECO:0000256" key="1">
    <source>
        <dbReference type="ARBA" id="ARBA00011040"/>
    </source>
</evidence>
<dbReference type="CDD" id="cd02035">
    <property type="entry name" value="ArsA"/>
    <property type="match status" value="1"/>
</dbReference>
<dbReference type="AlphaFoldDB" id="A0A839E1N2"/>
<sequence length="409" mass="43725">MRILLFTGKGGVGKTTLAAATAARLAGAGEKVLVVSTDPAHSLSDSLGVPLGPEPRELDLDDQERSTPGTHLHAAEIQTRGLLDEVWSDLREHLRTLLLGAGVTELDTEELTQVPGLEDLLALGEVQRLAGDGPWETVVVDCGPTAETLRLLSLPEALSGYLERLFPTHRRVVRGMLAGMAGSDQVERWDSTADALGRLAQRLTTLTEFLTGSDTSVRLVLTPEAVVAAETRRTLTALALQRIHVDGLIANRLVPHPGAARGAAASWMRTRRGEQDGVLNELSDLGVPLRTVEHRAGEPVGVGALLEVGDELYGADDPTHGLDRAPTMEVTGGGRTLDSQYSLRIAMPLHAEAEVDLARLGDELAVTVDGRRRLVALPAVLRRCLVTGAVAGDDGMTVNFRPDPDLWMR</sequence>
<comment type="similarity">
    <text evidence="1">Belongs to the arsA ATPase family.</text>
</comment>
<gene>
    <name evidence="4" type="ORF">FHX42_002991</name>
</gene>
<dbReference type="Gene3D" id="2.60.40.790">
    <property type="match status" value="1"/>
</dbReference>
<dbReference type="PANTHER" id="PTHR10803">
    <property type="entry name" value="ARSENICAL PUMP-DRIVING ATPASE ARSENITE-TRANSLOCATING ATPASE"/>
    <property type="match status" value="1"/>
</dbReference>
<dbReference type="GO" id="GO:0005524">
    <property type="term" value="F:ATP binding"/>
    <property type="evidence" value="ECO:0007669"/>
    <property type="project" value="InterPro"/>
</dbReference>
<dbReference type="PANTHER" id="PTHR10803:SF3">
    <property type="entry name" value="ATPASE GET3"/>
    <property type="match status" value="1"/>
</dbReference>
<accession>A0A839E1N2</accession>
<dbReference type="InterPro" id="IPR040612">
    <property type="entry name" value="ArsA_HSP20-like"/>
</dbReference>
<evidence type="ECO:0000259" key="2">
    <source>
        <dbReference type="Pfam" id="PF02374"/>
    </source>
</evidence>
<dbReference type="InterPro" id="IPR016300">
    <property type="entry name" value="ATPase_ArsA/GET3"/>
</dbReference>
<dbReference type="RefSeq" id="WP_182544923.1">
    <property type="nucleotide sequence ID" value="NZ_JACGWZ010000004.1"/>
</dbReference>
<dbReference type="Pfam" id="PF17886">
    <property type="entry name" value="ArsA_HSP20"/>
    <property type="match status" value="1"/>
</dbReference>
<reference evidence="4 5" key="1">
    <citation type="submission" date="2020-07" db="EMBL/GenBank/DDBJ databases">
        <title>Sequencing the genomes of 1000 actinobacteria strains.</title>
        <authorList>
            <person name="Klenk H.-P."/>
        </authorList>
    </citation>
    <scope>NUCLEOTIDE SEQUENCE [LARGE SCALE GENOMIC DNA]</scope>
    <source>
        <strain evidence="4 5">DSM 45975</strain>
    </source>
</reference>
<name>A0A839E1N2_9PSEU</name>
<comment type="caution">
    <text evidence="4">The sequence shown here is derived from an EMBL/GenBank/DDBJ whole genome shotgun (WGS) entry which is preliminary data.</text>
</comment>
<dbReference type="EMBL" id="JACGWZ010000004">
    <property type="protein sequence ID" value="MBA8825625.1"/>
    <property type="molecule type" value="Genomic_DNA"/>
</dbReference>
<dbReference type="InterPro" id="IPR027417">
    <property type="entry name" value="P-loop_NTPase"/>
</dbReference>
<evidence type="ECO:0000259" key="3">
    <source>
        <dbReference type="Pfam" id="PF17886"/>
    </source>
</evidence>
<dbReference type="InterPro" id="IPR025723">
    <property type="entry name" value="ArsA/GET3_ATPase-like"/>
</dbReference>
<dbReference type="SUPFAM" id="SSF52540">
    <property type="entry name" value="P-loop containing nucleoside triphosphate hydrolases"/>
    <property type="match status" value="1"/>
</dbReference>
<feature type="domain" description="ArsA/GET3 Anion-transporting ATPase-like" evidence="2">
    <location>
        <begin position="1"/>
        <end position="313"/>
    </location>
</feature>
<organism evidence="4 5">
    <name type="scientific">Halosaccharopolyspora lacisalsi</name>
    <dbReference type="NCBI Taxonomy" id="1000566"/>
    <lineage>
        <taxon>Bacteria</taxon>
        <taxon>Bacillati</taxon>
        <taxon>Actinomycetota</taxon>
        <taxon>Actinomycetes</taxon>
        <taxon>Pseudonocardiales</taxon>
        <taxon>Pseudonocardiaceae</taxon>
        <taxon>Halosaccharopolyspora</taxon>
    </lineage>
</organism>
<dbReference type="GO" id="GO:0016887">
    <property type="term" value="F:ATP hydrolysis activity"/>
    <property type="evidence" value="ECO:0007669"/>
    <property type="project" value="InterPro"/>
</dbReference>